<dbReference type="Gene3D" id="6.10.140.2220">
    <property type="match status" value="1"/>
</dbReference>
<keyword evidence="2 4" id="KW-0863">Zinc-finger</keyword>
<dbReference type="PROSITE" id="PS50865">
    <property type="entry name" value="ZF_MYND_2"/>
    <property type="match status" value="1"/>
</dbReference>
<dbReference type="EMBL" id="JAGMVJ010000010">
    <property type="protein sequence ID" value="KAH7087169.1"/>
    <property type="molecule type" value="Genomic_DNA"/>
</dbReference>
<keyword evidence="1" id="KW-0479">Metal-binding</keyword>
<keyword evidence="3" id="KW-0862">Zinc</keyword>
<evidence type="ECO:0000313" key="6">
    <source>
        <dbReference type="EMBL" id="KAH7087169.1"/>
    </source>
</evidence>
<feature type="domain" description="MYND-type" evidence="5">
    <location>
        <begin position="40"/>
        <end position="77"/>
    </location>
</feature>
<gene>
    <name evidence="6" type="ORF">FB567DRAFT_602752</name>
</gene>
<proteinExistence type="predicted"/>
<dbReference type="SUPFAM" id="SSF144232">
    <property type="entry name" value="HIT/MYND zinc finger-like"/>
    <property type="match status" value="1"/>
</dbReference>
<reference evidence="6" key="1">
    <citation type="journal article" date="2021" name="Nat. Commun.">
        <title>Genetic determinants of endophytism in the Arabidopsis root mycobiome.</title>
        <authorList>
            <person name="Mesny F."/>
            <person name="Miyauchi S."/>
            <person name="Thiergart T."/>
            <person name="Pickel B."/>
            <person name="Atanasova L."/>
            <person name="Karlsson M."/>
            <person name="Huettel B."/>
            <person name="Barry K.W."/>
            <person name="Haridas S."/>
            <person name="Chen C."/>
            <person name="Bauer D."/>
            <person name="Andreopoulos W."/>
            <person name="Pangilinan J."/>
            <person name="LaButti K."/>
            <person name="Riley R."/>
            <person name="Lipzen A."/>
            <person name="Clum A."/>
            <person name="Drula E."/>
            <person name="Henrissat B."/>
            <person name="Kohler A."/>
            <person name="Grigoriev I.V."/>
            <person name="Martin F.M."/>
            <person name="Hacquard S."/>
        </authorList>
    </citation>
    <scope>NUCLEOTIDE SEQUENCE</scope>
    <source>
        <strain evidence="6">MPI-SDFR-AT-0120</strain>
    </source>
</reference>
<evidence type="ECO:0000256" key="3">
    <source>
        <dbReference type="ARBA" id="ARBA00022833"/>
    </source>
</evidence>
<dbReference type="InterPro" id="IPR002893">
    <property type="entry name" value="Znf_MYND"/>
</dbReference>
<dbReference type="Proteomes" id="UP000813461">
    <property type="component" value="Unassembled WGS sequence"/>
</dbReference>
<evidence type="ECO:0000256" key="4">
    <source>
        <dbReference type="PROSITE-ProRule" id="PRU00134"/>
    </source>
</evidence>
<dbReference type="Pfam" id="PF01753">
    <property type="entry name" value="zf-MYND"/>
    <property type="match status" value="1"/>
</dbReference>
<dbReference type="OrthoDB" id="437457at2759"/>
<dbReference type="PROSITE" id="PS01360">
    <property type="entry name" value="ZF_MYND_1"/>
    <property type="match status" value="1"/>
</dbReference>
<name>A0A8K0R7X0_9PLEO</name>
<evidence type="ECO:0000256" key="2">
    <source>
        <dbReference type="ARBA" id="ARBA00022771"/>
    </source>
</evidence>
<dbReference type="GO" id="GO:0008270">
    <property type="term" value="F:zinc ion binding"/>
    <property type="evidence" value="ECO:0007669"/>
    <property type="project" value="UniProtKB-KW"/>
</dbReference>
<sequence>MPALLQTDAAFATLKGSSSSSAPAPQKSTKDNASLSVNLCSMCDRPAKNLYCARCDCSFYCSKTCQIDDAPLHKLLCRSFKDFSADKAPPSHYRFILFHDRKDKPEFVWLHCPSLSSPVLPQRIAHVDQRGCSPKIVWFADFNPLLGRSRKRMCLIGHAKTGSDGKYHSVGARNGSLMTVDNVLYFAEEFRGPLLLFSMDGHLNMMDFRNSIDLMRISIATEHKLPLLGATPVRGVRINCIGDVVLGRRPRFETYECALFEHKVTDENLRLPLAEKVGLRLRCHTIPAIYSMPWRDRHIQGNPHFSYDMNISWTILKPNQWMQPVKSIVVTREDGRGLHPSQMEAFCQYIYNISFPSITEVDFDANQPPKRDIRQELDEQFKDADDLLQVTVNQEGWQGFWQKYKTRMCAEYYFEASDTDSEVE</sequence>
<keyword evidence="7" id="KW-1185">Reference proteome</keyword>
<comment type="caution">
    <text evidence="6">The sequence shown here is derived from an EMBL/GenBank/DDBJ whole genome shotgun (WGS) entry which is preliminary data.</text>
</comment>
<protein>
    <recommendedName>
        <fullName evidence="5">MYND-type domain-containing protein</fullName>
    </recommendedName>
</protein>
<evidence type="ECO:0000313" key="7">
    <source>
        <dbReference type="Proteomes" id="UP000813461"/>
    </source>
</evidence>
<evidence type="ECO:0000259" key="5">
    <source>
        <dbReference type="PROSITE" id="PS50865"/>
    </source>
</evidence>
<evidence type="ECO:0000256" key="1">
    <source>
        <dbReference type="ARBA" id="ARBA00022723"/>
    </source>
</evidence>
<dbReference type="AlphaFoldDB" id="A0A8K0R7X0"/>
<organism evidence="6 7">
    <name type="scientific">Paraphoma chrysanthemicola</name>
    <dbReference type="NCBI Taxonomy" id="798071"/>
    <lineage>
        <taxon>Eukaryota</taxon>
        <taxon>Fungi</taxon>
        <taxon>Dikarya</taxon>
        <taxon>Ascomycota</taxon>
        <taxon>Pezizomycotina</taxon>
        <taxon>Dothideomycetes</taxon>
        <taxon>Pleosporomycetidae</taxon>
        <taxon>Pleosporales</taxon>
        <taxon>Pleosporineae</taxon>
        <taxon>Phaeosphaeriaceae</taxon>
        <taxon>Paraphoma</taxon>
    </lineage>
</organism>
<accession>A0A8K0R7X0</accession>